<proteinExistence type="predicted"/>
<dbReference type="InterPro" id="IPR027417">
    <property type="entry name" value="P-loop_NTPase"/>
</dbReference>
<dbReference type="SUPFAM" id="SSF48019">
    <property type="entry name" value="post-AAA+ oligomerization domain-like"/>
    <property type="match status" value="1"/>
</dbReference>
<dbReference type="InterPro" id="IPR050238">
    <property type="entry name" value="DNA_Rep/Repair_Clamp_Loader"/>
</dbReference>
<name>A0A7J6NAT3_PEROL</name>
<keyword evidence="1" id="KW-0235">DNA replication</keyword>
<dbReference type="PANTHER" id="PTHR11669:SF1">
    <property type="entry name" value="REPLICATION FACTOR C SUBUNIT 3"/>
    <property type="match status" value="1"/>
</dbReference>
<evidence type="ECO:0000313" key="3">
    <source>
        <dbReference type="Proteomes" id="UP000541610"/>
    </source>
</evidence>
<evidence type="ECO:0000256" key="1">
    <source>
        <dbReference type="ARBA" id="ARBA00022705"/>
    </source>
</evidence>
<dbReference type="AlphaFoldDB" id="A0A7J6NAT3"/>
<dbReference type="Gene3D" id="3.40.50.300">
    <property type="entry name" value="P-loop containing nucleotide triphosphate hydrolases"/>
    <property type="match status" value="1"/>
</dbReference>
<dbReference type="SUPFAM" id="SSF52540">
    <property type="entry name" value="P-loop containing nucleoside triphosphate hydrolases"/>
    <property type="match status" value="1"/>
</dbReference>
<dbReference type="GO" id="GO:0003689">
    <property type="term" value="F:DNA clamp loader activity"/>
    <property type="evidence" value="ECO:0007669"/>
    <property type="project" value="TreeGrafter"/>
</dbReference>
<organism evidence="2 3">
    <name type="scientific">Perkinsus olseni</name>
    <name type="common">Perkinsus atlanticus</name>
    <dbReference type="NCBI Taxonomy" id="32597"/>
    <lineage>
        <taxon>Eukaryota</taxon>
        <taxon>Sar</taxon>
        <taxon>Alveolata</taxon>
        <taxon>Perkinsozoa</taxon>
        <taxon>Perkinsea</taxon>
        <taxon>Perkinsida</taxon>
        <taxon>Perkinsidae</taxon>
        <taxon>Perkinsus</taxon>
    </lineage>
</organism>
<dbReference type="InterPro" id="IPR008921">
    <property type="entry name" value="DNA_pol3_clamp-load_cplx_C"/>
</dbReference>
<dbReference type="OrthoDB" id="761538at2759"/>
<reference evidence="2 3" key="1">
    <citation type="submission" date="2020-04" db="EMBL/GenBank/DDBJ databases">
        <title>Perkinsus olseni comparative genomics.</title>
        <authorList>
            <person name="Bogema D.R."/>
        </authorList>
    </citation>
    <scope>NUCLEOTIDE SEQUENCE [LARGE SCALE GENOMIC DNA]</scope>
    <source>
        <strain evidence="2">00978-12</strain>
    </source>
</reference>
<dbReference type="PANTHER" id="PTHR11669">
    <property type="entry name" value="REPLICATION FACTOR C / DNA POLYMERASE III GAMMA-TAU SUBUNIT"/>
    <property type="match status" value="1"/>
</dbReference>
<dbReference type="GO" id="GO:0005663">
    <property type="term" value="C:DNA replication factor C complex"/>
    <property type="evidence" value="ECO:0007669"/>
    <property type="project" value="TreeGrafter"/>
</dbReference>
<protein>
    <submittedName>
        <fullName evidence="2">Subunit of heteropentameric Replication factor C (RF-C)</fullName>
    </submittedName>
</protein>
<dbReference type="FunFam" id="3.40.50.300:FF:000136">
    <property type="entry name" value="Replication factor C subunit 5"/>
    <property type="match status" value="1"/>
</dbReference>
<dbReference type="Gene3D" id="1.20.272.10">
    <property type="match status" value="1"/>
</dbReference>
<accession>A0A7J6NAT3</accession>
<evidence type="ECO:0000313" key="2">
    <source>
        <dbReference type="EMBL" id="KAF4680610.1"/>
    </source>
</evidence>
<dbReference type="Proteomes" id="UP000541610">
    <property type="component" value="Unassembled WGS sequence"/>
</dbReference>
<dbReference type="Pfam" id="PF22534">
    <property type="entry name" value="RFC_C"/>
    <property type="match status" value="1"/>
</dbReference>
<dbReference type="CDD" id="cd00009">
    <property type="entry name" value="AAA"/>
    <property type="match status" value="1"/>
</dbReference>
<dbReference type="GO" id="GO:0003677">
    <property type="term" value="F:DNA binding"/>
    <property type="evidence" value="ECO:0007669"/>
    <property type="project" value="InterPro"/>
</dbReference>
<dbReference type="EMBL" id="JABANP010000592">
    <property type="protein sequence ID" value="KAF4680610.1"/>
    <property type="molecule type" value="Genomic_DNA"/>
</dbReference>
<dbReference type="Pfam" id="PF13177">
    <property type="entry name" value="DNA_pol3_delta2"/>
    <property type="match status" value="1"/>
</dbReference>
<sequence length="380" mass="42500">MVGYVEVCISVRVGMGVRLGSVVKERACRDSMSFLVDTERPQKLDELTFHPSLTRTLKKLAASKDCPHLLFYGPSGGGKMTRIRCLLEGMFGPGAEKTSTSFRQFKATTSTTVDIQVVVSAFHVEVTPSDVGIRDAAVIQQLIKQMAENPPVGEVPFHVVVINDAHCLTRQAQAALRRTMEKYVSKIRFIFHADSLSPLIPPLRSRCLGIRVPRPTPDELQRDMMNISQRHALGLNPGLCARIVEESGCDARLALIRLDVLRRKNVTLSDSHAVIEKQSWKVFVEDIAKDIVTEQSPKRMLAVRAKLYTLLTQWIDPRDIFYHLVLCLGQRMGSSEDKLRNLTQLAARYEGRRAKSAKAIMQLEAFVAQTMMIIINSSGK</sequence>
<gene>
    <name evidence="2" type="primary">RFC3_3</name>
    <name evidence="2" type="ORF">FOZ60_013230</name>
</gene>
<dbReference type="GO" id="GO:0005634">
    <property type="term" value="C:nucleus"/>
    <property type="evidence" value="ECO:0007669"/>
    <property type="project" value="TreeGrafter"/>
</dbReference>
<dbReference type="GO" id="GO:0006261">
    <property type="term" value="P:DNA-templated DNA replication"/>
    <property type="evidence" value="ECO:0007669"/>
    <property type="project" value="TreeGrafter"/>
</dbReference>
<dbReference type="GO" id="GO:0006281">
    <property type="term" value="P:DNA repair"/>
    <property type="evidence" value="ECO:0007669"/>
    <property type="project" value="TreeGrafter"/>
</dbReference>
<comment type="caution">
    <text evidence="2">The sequence shown here is derived from an EMBL/GenBank/DDBJ whole genome shotgun (WGS) entry which is preliminary data.</text>
</comment>